<comment type="subcellular location">
    <subcellularLocation>
        <location evidence="1">Membrane</location>
        <topology evidence="1">Multi-pass membrane protein</topology>
    </subcellularLocation>
</comment>
<evidence type="ECO:0000256" key="6">
    <source>
        <dbReference type="SAM" id="Phobius"/>
    </source>
</evidence>
<evidence type="ECO:0000256" key="4">
    <source>
        <dbReference type="ARBA" id="ARBA00022989"/>
    </source>
</evidence>
<comment type="similarity">
    <text evidence="2">Belongs to the CcmB/CycW/HelB family.</text>
</comment>
<evidence type="ECO:0000256" key="5">
    <source>
        <dbReference type="ARBA" id="ARBA00023136"/>
    </source>
</evidence>
<feature type="transmembrane region" description="Helical" evidence="6">
    <location>
        <begin position="163"/>
        <end position="183"/>
    </location>
</feature>
<dbReference type="GO" id="GO:0017004">
    <property type="term" value="P:cytochrome complex assembly"/>
    <property type="evidence" value="ECO:0007669"/>
    <property type="project" value="InterPro"/>
</dbReference>
<feature type="transmembrane region" description="Helical" evidence="6">
    <location>
        <begin position="203"/>
        <end position="222"/>
    </location>
</feature>
<gene>
    <name evidence="7" type="ORF">SAMN05216167_1011013</name>
</gene>
<evidence type="ECO:0000313" key="7">
    <source>
        <dbReference type="EMBL" id="SFC39501.1"/>
    </source>
</evidence>
<dbReference type="EMBL" id="FOLQ01000001">
    <property type="protein sequence ID" value="SFC39501.1"/>
    <property type="molecule type" value="Genomic_DNA"/>
</dbReference>
<keyword evidence="4 6" id="KW-1133">Transmembrane helix</keyword>
<evidence type="ECO:0000313" key="8">
    <source>
        <dbReference type="Proteomes" id="UP000198598"/>
    </source>
</evidence>
<organism evidence="7 8">
    <name type="scientific">Spirosoma endophyticum</name>
    <dbReference type="NCBI Taxonomy" id="662367"/>
    <lineage>
        <taxon>Bacteria</taxon>
        <taxon>Pseudomonadati</taxon>
        <taxon>Bacteroidota</taxon>
        <taxon>Cytophagia</taxon>
        <taxon>Cytophagales</taxon>
        <taxon>Cytophagaceae</taxon>
        <taxon>Spirosoma</taxon>
    </lineage>
</organism>
<feature type="transmembrane region" description="Helical" evidence="6">
    <location>
        <begin position="130"/>
        <end position="151"/>
    </location>
</feature>
<evidence type="ECO:0000256" key="3">
    <source>
        <dbReference type="ARBA" id="ARBA00022692"/>
    </source>
</evidence>
<sequence>MAESVRQMGALMRKEFLLEWRQRYALNGMLLYIVGAVFVCYLSFNARRGQLTPIVWNTLFWIILLFTAINAIAKSFVQERAGRQLYYYTLASPQQIIISKILYNTALMLVLALLGFSVYAFVLGNPVNDVPLYLLTLVLGAIGFAASLTLVSGIASKAENPATLMAVLSFPIILPLLLMLLKISKNALDGLDRSVSWDEMGTVLAIDAIVLTLSWLLFPFLWRS</sequence>
<dbReference type="Proteomes" id="UP000198598">
    <property type="component" value="Unassembled WGS sequence"/>
</dbReference>
<keyword evidence="8" id="KW-1185">Reference proteome</keyword>
<dbReference type="Pfam" id="PF03379">
    <property type="entry name" value="CcmB"/>
    <property type="match status" value="1"/>
</dbReference>
<evidence type="ECO:0000256" key="2">
    <source>
        <dbReference type="ARBA" id="ARBA00010544"/>
    </source>
</evidence>
<accession>A0A1I1IUA7</accession>
<dbReference type="GO" id="GO:0015232">
    <property type="term" value="F:heme transmembrane transporter activity"/>
    <property type="evidence" value="ECO:0007669"/>
    <property type="project" value="InterPro"/>
</dbReference>
<dbReference type="RefSeq" id="WP_093823463.1">
    <property type="nucleotide sequence ID" value="NZ_FOLQ01000001.1"/>
</dbReference>
<feature type="transmembrane region" description="Helical" evidence="6">
    <location>
        <begin position="56"/>
        <end position="77"/>
    </location>
</feature>
<dbReference type="GO" id="GO:0016020">
    <property type="term" value="C:membrane"/>
    <property type="evidence" value="ECO:0007669"/>
    <property type="project" value="UniProtKB-SubCell"/>
</dbReference>
<dbReference type="STRING" id="662367.SAMN05216167_1011013"/>
<feature type="transmembrane region" description="Helical" evidence="6">
    <location>
        <begin position="101"/>
        <end position="124"/>
    </location>
</feature>
<protein>
    <submittedName>
        <fullName evidence="7">Heme exporter protein B</fullName>
    </submittedName>
</protein>
<name>A0A1I1IUA7_9BACT</name>
<dbReference type="AlphaFoldDB" id="A0A1I1IUA7"/>
<dbReference type="InterPro" id="IPR003544">
    <property type="entry name" value="Cyt_c_biogenesis_CcmB"/>
</dbReference>
<proteinExistence type="inferred from homology"/>
<keyword evidence="5 6" id="KW-0472">Membrane</keyword>
<keyword evidence="3 6" id="KW-0812">Transmembrane</keyword>
<dbReference type="OrthoDB" id="9788444at2"/>
<feature type="transmembrane region" description="Helical" evidence="6">
    <location>
        <begin position="24"/>
        <end position="44"/>
    </location>
</feature>
<reference evidence="7 8" key="1">
    <citation type="submission" date="2016-10" db="EMBL/GenBank/DDBJ databases">
        <authorList>
            <person name="de Groot N.N."/>
        </authorList>
    </citation>
    <scope>NUCLEOTIDE SEQUENCE [LARGE SCALE GENOMIC DNA]</scope>
    <source>
        <strain evidence="7 8">DSM 26130</strain>
    </source>
</reference>
<evidence type="ECO:0000256" key="1">
    <source>
        <dbReference type="ARBA" id="ARBA00004141"/>
    </source>
</evidence>